<dbReference type="AlphaFoldDB" id="A0A2D4HZY2"/>
<reference evidence="1" key="1">
    <citation type="submission" date="2017-07" db="EMBL/GenBank/DDBJ databases">
        <authorList>
            <person name="Mikheyev A."/>
            <person name="Grau M."/>
        </authorList>
    </citation>
    <scope>NUCLEOTIDE SEQUENCE</scope>
    <source>
        <tissue evidence="1">Venom_gland</tissue>
    </source>
</reference>
<proteinExistence type="predicted"/>
<reference evidence="1" key="2">
    <citation type="submission" date="2017-11" db="EMBL/GenBank/DDBJ databases">
        <title>Coralsnake Venomics: Analyses of Venom Gland Transcriptomes and Proteomes of Six Brazilian Taxa.</title>
        <authorList>
            <person name="Aird S.D."/>
            <person name="Jorge da Silva N."/>
            <person name="Qiu L."/>
            <person name="Villar-Briones A."/>
            <person name="Aparecida-Saddi V."/>
            <person name="Campos-Telles M.P."/>
            <person name="Grau M."/>
            <person name="Mikheyev A.S."/>
        </authorList>
    </citation>
    <scope>NUCLEOTIDE SEQUENCE</scope>
    <source>
        <tissue evidence="1">Venom_gland</tissue>
    </source>
</reference>
<sequence>MKCCCATEFLPDSYVGRPNAIQFSSFSKVALQFAFSEVFYCWGNTISSRLETLALDDISVWGLLLSDFPRVFYNPSAGELYSSLEEPGSGLWVMSKVFCI</sequence>
<accession>A0A2D4HZY2</accession>
<protein>
    <submittedName>
        <fullName evidence="1">Uncharacterized protein</fullName>
    </submittedName>
</protein>
<dbReference type="EMBL" id="IACK01065873">
    <property type="protein sequence ID" value="LAA77488.1"/>
    <property type="molecule type" value="Transcribed_RNA"/>
</dbReference>
<evidence type="ECO:0000313" key="1">
    <source>
        <dbReference type="EMBL" id="LAA77488.1"/>
    </source>
</evidence>
<organism evidence="1">
    <name type="scientific">Micrurus lemniscatus lemniscatus</name>
    <dbReference type="NCBI Taxonomy" id="129467"/>
    <lineage>
        <taxon>Eukaryota</taxon>
        <taxon>Metazoa</taxon>
        <taxon>Chordata</taxon>
        <taxon>Craniata</taxon>
        <taxon>Vertebrata</taxon>
        <taxon>Euteleostomi</taxon>
        <taxon>Lepidosauria</taxon>
        <taxon>Squamata</taxon>
        <taxon>Bifurcata</taxon>
        <taxon>Unidentata</taxon>
        <taxon>Episquamata</taxon>
        <taxon>Toxicofera</taxon>
        <taxon>Serpentes</taxon>
        <taxon>Colubroidea</taxon>
        <taxon>Elapidae</taxon>
        <taxon>Elapinae</taxon>
        <taxon>Micrurus</taxon>
    </lineage>
</organism>
<name>A0A2D4HZY2_MICLE</name>